<proteinExistence type="predicted"/>
<gene>
    <name evidence="2" type="ORF">NS184_13040</name>
</gene>
<dbReference type="Proteomes" id="UP000078252">
    <property type="component" value="Unassembled WGS sequence"/>
</dbReference>
<protein>
    <submittedName>
        <fullName evidence="2">Uncharacterized protein</fullName>
    </submittedName>
</protein>
<organism evidence="2 3">
    <name type="scientific">Curtobacterium luteum</name>
    <dbReference type="NCBI Taxonomy" id="33881"/>
    <lineage>
        <taxon>Bacteria</taxon>
        <taxon>Bacillati</taxon>
        <taxon>Actinomycetota</taxon>
        <taxon>Actinomycetes</taxon>
        <taxon>Micrococcales</taxon>
        <taxon>Microbacteriaceae</taxon>
        <taxon>Curtobacterium</taxon>
    </lineage>
</organism>
<reference evidence="2 3" key="1">
    <citation type="journal article" date="2016" name="Front. Microbiol.">
        <title>Genomic Resource of Rice Seed Associated Bacteria.</title>
        <authorList>
            <person name="Midha S."/>
            <person name="Bansal K."/>
            <person name="Sharma S."/>
            <person name="Kumar N."/>
            <person name="Patil P.P."/>
            <person name="Chaudhry V."/>
            <person name="Patil P.B."/>
        </authorList>
    </citation>
    <scope>NUCLEOTIDE SEQUENCE [LARGE SCALE GENOMIC DNA]</scope>
    <source>
        <strain evidence="2 3">NS184</strain>
    </source>
</reference>
<evidence type="ECO:0000313" key="2">
    <source>
        <dbReference type="EMBL" id="KTR03792.1"/>
    </source>
</evidence>
<dbReference type="EMBL" id="LDQC01000076">
    <property type="protein sequence ID" value="KTR03792.1"/>
    <property type="molecule type" value="Genomic_DNA"/>
</dbReference>
<dbReference type="AlphaFoldDB" id="A0A175RLV8"/>
<sequence length="154" mass="17390">MAWVRLGDAGTREGRRDVRGSAVGSCTVWRHVSPSTGRLPADRWPPWAVEDQCMETALIGALIAAGAAIGAAVVSWFGAFQSRRAADRDHAWRRFVWAIGDRRTKAEYDISITVLRRLEHVAWWSRPDRELATRALRRVMSPPLVQDDDPEEDR</sequence>
<keyword evidence="1" id="KW-0812">Transmembrane</keyword>
<comment type="caution">
    <text evidence="2">The sequence shown here is derived from an EMBL/GenBank/DDBJ whole genome shotgun (WGS) entry which is preliminary data.</text>
</comment>
<keyword evidence="1" id="KW-1133">Transmembrane helix</keyword>
<keyword evidence="1" id="KW-0472">Membrane</keyword>
<evidence type="ECO:0000313" key="3">
    <source>
        <dbReference type="Proteomes" id="UP000078252"/>
    </source>
</evidence>
<dbReference type="PATRIC" id="fig|33881.3.peg.3020"/>
<evidence type="ECO:0000256" key="1">
    <source>
        <dbReference type="SAM" id="Phobius"/>
    </source>
</evidence>
<name>A0A175RLV8_9MICO</name>
<accession>A0A175RLV8</accession>
<feature type="transmembrane region" description="Helical" evidence="1">
    <location>
        <begin position="57"/>
        <end position="80"/>
    </location>
</feature>